<dbReference type="EMBL" id="KZ613912">
    <property type="protein sequence ID" value="PMD51408.1"/>
    <property type="molecule type" value="Genomic_DNA"/>
</dbReference>
<name>A0A2J6SKV9_9HELO</name>
<gene>
    <name evidence="2" type="ORF">K444DRAFT_620517</name>
</gene>
<sequence length="61" mass="6698">MNTIEFTYVTKIVHIVGGTLVHLKSLVAWILRFKQIDDIEIINSNRTANAASPALEISSGS</sequence>
<organism evidence="2 3">
    <name type="scientific">Hyaloscypha bicolor E</name>
    <dbReference type="NCBI Taxonomy" id="1095630"/>
    <lineage>
        <taxon>Eukaryota</taxon>
        <taxon>Fungi</taxon>
        <taxon>Dikarya</taxon>
        <taxon>Ascomycota</taxon>
        <taxon>Pezizomycotina</taxon>
        <taxon>Leotiomycetes</taxon>
        <taxon>Helotiales</taxon>
        <taxon>Hyaloscyphaceae</taxon>
        <taxon>Hyaloscypha</taxon>
        <taxon>Hyaloscypha bicolor</taxon>
    </lineage>
</organism>
<dbReference type="GeneID" id="36589802"/>
<keyword evidence="3" id="KW-1185">Reference proteome</keyword>
<protein>
    <submittedName>
        <fullName evidence="2">Uncharacterized protein</fullName>
    </submittedName>
</protein>
<evidence type="ECO:0000313" key="3">
    <source>
        <dbReference type="Proteomes" id="UP000235371"/>
    </source>
</evidence>
<dbReference type="Proteomes" id="UP000235371">
    <property type="component" value="Unassembled WGS sequence"/>
</dbReference>
<proteinExistence type="predicted"/>
<evidence type="ECO:0000256" key="1">
    <source>
        <dbReference type="SAM" id="Phobius"/>
    </source>
</evidence>
<dbReference type="InParanoid" id="A0A2J6SKV9"/>
<dbReference type="RefSeq" id="XP_024728312.1">
    <property type="nucleotide sequence ID" value="XM_024881725.1"/>
</dbReference>
<reference evidence="2 3" key="1">
    <citation type="submission" date="2016-04" db="EMBL/GenBank/DDBJ databases">
        <title>A degradative enzymes factory behind the ericoid mycorrhizal symbiosis.</title>
        <authorList>
            <consortium name="DOE Joint Genome Institute"/>
            <person name="Martino E."/>
            <person name="Morin E."/>
            <person name="Grelet G."/>
            <person name="Kuo A."/>
            <person name="Kohler A."/>
            <person name="Daghino S."/>
            <person name="Barry K."/>
            <person name="Choi C."/>
            <person name="Cichocki N."/>
            <person name="Clum A."/>
            <person name="Copeland A."/>
            <person name="Hainaut M."/>
            <person name="Haridas S."/>
            <person name="Labutti K."/>
            <person name="Lindquist E."/>
            <person name="Lipzen A."/>
            <person name="Khouja H.-R."/>
            <person name="Murat C."/>
            <person name="Ohm R."/>
            <person name="Olson A."/>
            <person name="Spatafora J."/>
            <person name="Veneault-Fourrey C."/>
            <person name="Henrissat B."/>
            <person name="Grigoriev I."/>
            <person name="Martin F."/>
            <person name="Perotto S."/>
        </authorList>
    </citation>
    <scope>NUCLEOTIDE SEQUENCE [LARGE SCALE GENOMIC DNA]</scope>
    <source>
        <strain evidence="2 3">E</strain>
    </source>
</reference>
<feature type="transmembrane region" description="Helical" evidence="1">
    <location>
        <begin position="12"/>
        <end position="31"/>
    </location>
</feature>
<accession>A0A2J6SKV9</accession>
<keyword evidence="1" id="KW-1133">Transmembrane helix</keyword>
<keyword evidence="1" id="KW-0812">Transmembrane</keyword>
<evidence type="ECO:0000313" key="2">
    <source>
        <dbReference type="EMBL" id="PMD51408.1"/>
    </source>
</evidence>
<keyword evidence="1" id="KW-0472">Membrane</keyword>
<dbReference type="AlphaFoldDB" id="A0A2J6SKV9"/>